<dbReference type="CDD" id="cd02869">
    <property type="entry name" value="PseudoU_synth_RluA_like"/>
    <property type="match status" value="1"/>
</dbReference>
<dbReference type="Pfam" id="PF00849">
    <property type="entry name" value="PseudoU_synth_2"/>
    <property type="match status" value="1"/>
</dbReference>
<reference evidence="7 8" key="1">
    <citation type="submission" date="2024-03" db="EMBL/GenBank/DDBJ databases">
        <title>Human intestinal bacterial collection.</title>
        <authorList>
            <person name="Pauvert C."/>
            <person name="Hitch T.C.A."/>
            <person name="Clavel T."/>
        </authorList>
    </citation>
    <scope>NUCLEOTIDE SEQUENCE [LARGE SCALE GENOMIC DNA]</scope>
    <source>
        <strain evidence="7 8">CLA-AA-H255</strain>
    </source>
</reference>
<dbReference type="Gene3D" id="3.30.2350.10">
    <property type="entry name" value="Pseudouridine synthase"/>
    <property type="match status" value="1"/>
</dbReference>
<dbReference type="CDD" id="cd00165">
    <property type="entry name" value="S4"/>
    <property type="match status" value="1"/>
</dbReference>
<evidence type="ECO:0000256" key="2">
    <source>
        <dbReference type="ARBA" id="ARBA00010876"/>
    </source>
</evidence>
<organism evidence="7 8">
    <name type="scientific">[Lactobacillus] rogosae</name>
    <dbReference type="NCBI Taxonomy" id="706562"/>
    <lineage>
        <taxon>Bacteria</taxon>
        <taxon>Bacillati</taxon>
        <taxon>Bacillota</taxon>
        <taxon>Clostridia</taxon>
        <taxon>Lachnospirales</taxon>
        <taxon>Lachnospiraceae</taxon>
        <taxon>Lachnospira</taxon>
    </lineage>
</organism>
<evidence type="ECO:0000256" key="4">
    <source>
        <dbReference type="PROSITE-ProRule" id="PRU00182"/>
    </source>
</evidence>
<comment type="function">
    <text evidence="5">Responsible for synthesis of pseudouridine from uracil.</text>
</comment>
<dbReference type="SUPFAM" id="SSF55174">
    <property type="entry name" value="Alpha-L RNA-binding motif"/>
    <property type="match status" value="1"/>
</dbReference>
<proteinExistence type="inferred from homology"/>
<accession>A0ABV1BS45</accession>
<evidence type="ECO:0000259" key="6">
    <source>
        <dbReference type="SMART" id="SM00363"/>
    </source>
</evidence>
<comment type="similarity">
    <text evidence="2 5">Belongs to the pseudouridine synthase RluA family.</text>
</comment>
<comment type="catalytic activity">
    <reaction evidence="1 5">
        <text>a uridine in RNA = a pseudouridine in RNA</text>
        <dbReference type="Rhea" id="RHEA:48348"/>
        <dbReference type="Rhea" id="RHEA-COMP:12068"/>
        <dbReference type="Rhea" id="RHEA-COMP:12069"/>
        <dbReference type="ChEBI" id="CHEBI:65314"/>
        <dbReference type="ChEBI" id="CHEBI:65315"/>
    </reaction>
</comment>
<dbReference type="EMBL" id="JBBMER010000001">
    <property type="protein sequence ID" value="MEQ2378584.1"/>
    <property type="molecule type" value="Genomic_DNA"/>
</dbReference>
<evidence type="ECO:0000256" key="3">
    <source>
        <dbReference type="ARBA" id="ARBA00023235"/>
    </source>
</evidence>
<dbReference type="PANTHER" id="PTHR21600:SF44">
    <property type="entry name" value="RIBOSOMAL LARGE SUBUNIT PSEUDOURIDINE SYNTHASE D"/>
    <property type="match status" value="1"/>
</dbReference>
<evidence type="ECO:0000256" key="5">
    <source>
        <dbReference type="RuleBase" id="RU362028"/>
    </source>
</evidence>
<dbReference type="SMART" id="SM00363">
    <property type="entry name" value="S4"/>
    <property type="match status" value="1"/>
</dbReference>
<name>A0ABV1BS45_9FIRM</name>
<dbReference type="EC" id="5.4.99.-" evidence="5"/>
<dbReference type="GO" id="GO:0016853">
    <property type="term" value="F:isomerase activity"/>
    <property type="evidence" value="ECO:0007669"/>
    <property type="project" value="UniProtKB-KW"/>
</dbReference>
<feature type="domain" description="RNA-binding S4" evidence="6">
    <location>
        <begin position="32"/>
        <end position="96"/>
    </location>
</feature>
<comment type="caution">
    <text evidence="7">The sequence shown here is derived from an EMBL/GenBank/DDBJ whole genome shotgun (WGS) entry which is preliminary data.</text>
</comment>
<evidence type="ECO:0000256" key="1">
    <source>
        <dbReference type="ARBA" id="ARBA00000073"/>
    </source>
</evidence>
<evidence type="ECO:0000313" key="7">
    <source>
        <dbReference type="EMBL" id="MEQ2378584.1"/>
    </source>
</evidence>
<dbReference type="Proteomes" id="UP001442364">
    <property type="component" value="Unassembled WGS sequence"/>
</dbReference>
<dbReference type="Pfam" id="PF01479">
    <property type="entry name" value="S4"/>
    <property type="match status" value="1"/>
</dbReference>
<dbReference type="PROSITE" id="PS50889">
    <property type="entry name" value="S4"/>
    <property type="match status" value="1"/>
</dbReference>
<dbReference type="NCBIfam" id="TIGR00005">
    <property type="entry name" value="rluA_subfam"/>
    <property type="match status" value="1"/>
</dbReference>
<dbReference type="InterPro" id="IPR002942">
    <property type="entry name" value="S4_RNA-bd"/>
</dbReference>
<dbReference type="SUPFAM" id="SSF55120">
    <property type="entry name" value="Pseudouridine synthase"/>
    <property type="match status" value="1"/>
</dbReference>
<dbReference type="PROSITE" id="PS01129">
    <property type="entry name" value="PSI_RLU"/>
    <property type="match status" value="1"/>
</dbReference>
<evidence type="ECO:0000313" key="8">
    <source>
        <dbReference type="Proteomes" id="UP001442364"/>
    </source>
</evidence>
<dbReference type="InterPro" id="IPR036986">
    <property type="entry name" value="S4_RNA-bd_sf"/>
</dbReference>
<dbReference type="InterPro" id="IPR006224">
    <property type="entry name" value="PsdUridine_synth_RluA-like_CS"/>
</dbReference>
<keyword evidence="3 5" id="KW-0413">Isomerase</keyword>
<dbReference type="InterPro" id="IPR020103">
    <property type="entry name" value="PsdUridine_synth_cat_dom_sf"/>
</dbReference>
<dbReference type="InterPro" id="IPR050188">
    <property type="entry name" value="RluA_PseudoU_synthase"/>
</dbReference>
<keyword evidence="8" id="KW-1185">Reference proteome</keyword>
<dbReference type="InterPro" id="IPR006225">
    <property type="entry name" value="PsdUridine_synth_RluC/D"/>
</dbReference>
<dbReference type="Gene3D" id="3.10.290.10">
    <property type="entry name" value="RNA-binding S4 domain"/>
    <property type="match status" value="1"/>
</dbReference>
<protein>
    <recommendedName>
        <fullName evidence="5">Pseudouridine synthase</fullName>
        <ecNumber evidence="5">5.4.99.-</ecNumber>
    </recommendedName>
</protein>
<sequence length="322" mass="36219">MQNTMVDEIINTDKENLLEDTTFIVDIDDKNTRIDKYLSDELADVSRSRIQKLLDEGMITVNNNKVKSNYKVAADDIINVHIPELVVPEIVPEDISLDIVYEDDDIIVINKPKGMVVHPAAGHYSGTLVNALMYHCRDNLSGINGVLRPGIVHRIDMNTTGVIVACKNDYAHNFIAQQLSVHSITRKYYAIVHNQFNNTEGVVDAPIGRNPSDRKKMAVDKKNGKRAVTHYRVLEQFGKFSYIECQLETGRTHQIRVHMASIGHPLLGDDVYGSGKSPFNLCGQTLHAGVLGFIHPTTKEYVEYSADLPEYFQKVISRLRNS</sequence>
<dbReference type="PANTHER" id="PTHR21600">
    <property type="entry name" value="MITOCHONDRIAL RNA PSEUDOURIDINE SYNTHASE"/>
    <property type="match status" value="1"/>
</dbReference>
<keyword evidence="4" id="KW-0694">RNA-binding</keyword>
<dbReference type="InterPro" id="IPR006145">
    <property type="entry name" value="PsdUridine_synth_RsuA/RluA"/>
</dbReference>
<gene>
    <name evidence="7" type="ORF">WMO14_01610</name>
</gene>